<reference evidence="2" key="1">
    <citation type="journal article" date="2023" name="Mar. Drugs">
        <title>Gemmata algarum, a Novel Planctomycete Isolated from an Algal Mat, Displays Antimicrobial Activity.</title>
        <authorList>
            <person name="Kumar G."/>
            <person name="Kallscheuer N."/>
            <person name="Kashif M."/>
            <person name="Ahamad S."/>
            <person name="Jagadeeshwari U."/>
            <person name="Pannikurungottu S."/>
            <person name="Haufschild T."/>
            <person name="Kabuu M."/>
            <person name="Sasikala C."/>
            <person name="Jogler C."/>
            <person name="Ramana C."/>
        </authorList>
    </citation>
    <scope>NUCLEOTIDE SEQUENCE [LARGE SCALE GENOMIC DNA]</scope>
    <source>
        <strain evidence="2">JC673</strain>
    </source>
</reference>
<evidence type="ECO:0000313" key="1">
    <source>
        <dbReference type="EMBL" id="MDY3560831.1"/>
    </source>
</evidence>
<organism evidence="1 2">
    <name type="scientific">Gemmata algarum</name>
    <dbReference type="NCBI Taxonomy" id="2975278"/>
    <lineage>
        <taxon>Bacteria</taxon>
        <taxon>Pseudomonadati</taxon>
        <taxon>Planctomycetota</taxon>
        <taxon>Planctomycetia</taxon>
        <taxon>Gemmatales</taxon>
        <taxon>Gemmataceae</taxon>
        <taxon>Gemmata</taxon>
    </lineage>
</organism>
<keyword evidence="2" id="KW-1185">Reference proteome</keyword>
<proteinExistence type="predicted"/>
<comment type="caution">
    <text evidence="1">The sequence shown here is derived from an EMBL/GenBank/DDBJ whole genome shotgun (WGS) entry which is preliminary data.</text>
</comment>
<dbReference type="RefSeq" id="WP_261187284.1">
    <property type="nucleotide sequence ID" value="NZ_JAXBLV010000184.1"/>
</dbReference>
<accession>A0ABU5F4K6</accession>
<protein>
    <submittedName>
        <fullName evidence="1">Uncharacterized protein</fullName>
    </submittedName>
</protein>
<dbReference type="Proteomes" id="UP001272242">
    <property type="component" value="Unassembled WGS sequence"/>
</dbReference>
<evidence type="ECO:0000313" key="2">
    <source>
        <dbReference type="Proteomes" id="UP001272242"/>
    </source>
</evidence>
<gene>
    <name evidence="1" type="ORF">R5W23_002079</name>
</gene>
<name>A0ABU5F4K6_9BACT</name>
<dbReference type="EMBL" id="JAXBLV010000184">
    <property type="protein sequence ID" value="MDY3560831.1"/>
    <property type="molecule type" value="Genomic_DNA"/>
</dbReference>
<sequence>MNATQKKTPKATRKPARPVTETLLELVYLMHTTKVVGRREPVAPRPGRSA</sequence>